<keyword evidence="3" id="KW-0349">Heme</keyword>
<dbReference type="GO" id="GO:0046872">
    <property type="term" value="F:metal ion binding"/>
    <property type="evidence" value="ECO:0007669"/>
    <property type="project" value="UniProtKB-KW"/>
</dbReference>
<dbReference type="AlphaFoldDB" id="A0A4Y9ZZM6"/>
<sequence length="384" mass="43024">MGQRGWQHIERMFVKWIKRNGCPAHKLIRTTKPIGNGICLLLVAHAHALEDLINEKARTRELDDSEFADSDGDEESDHDTDDSNGSGDEEELSDIGEAWFSATITRPPADLAPRCHTCHADPSSRSLCMQGAGLADRISHILDPETIRLREEERSNHALQQTQLFYMTQELHDSKSLCETLHSQLAELRECLQHTEHALDHAELRLQIADLNTGMPSGSTDRTSHADIHDLSPYFHRYTEHHPPVDYRTRNKRKQCFTVEYPEGGGYIRFVSDPSTTEDYAWPPHPRSSTRSPTPPHVFPWSSWQPQPEPGPSHVQDEDAVMQDAPGVFSNDTAVELTVTPHHSHPISLQIGPSQPSRASVINVGDDSGDDELISNWSPSPACN</sequence>
<evidence type="ECO:0000256" key="4">
    <source>
        <dbReference type="SAM" id="MobiDB-lite"/>
    </source>
</evidence>
<accession>A0A4Y9ZZM6</accession>
<evidence type="ECO:0000313" key="6">
    <source>
        <dbReference type="EMBL" id="TFY78898.1"/>
    </source>
</evidence>
<feature type="domain" description="Cytochrome c" evidence="5">
    <location>
        <begin position="91"/>
        <end position="239"/>
    </location>
</feature>
<dbReference type="InterPro" id="IPR009056">
    <property type="entry name" value="Cyt_c-like_dom"/>
</dbReference>
<feature type="compositionally biased region" description="Polar residues" evidence="4">
    <location>
        <begin position="375"/>
        <end position="384"/>
    </location>
</feature>
<gene>
    <name evidence="6" type="ORF">EWM64_g5111</name>
</gene>
<reference evidence="6 7" key="1">
    <citation type="submission" date="2019-02" db="EMBL/GenBank/DDBJ databases">
        <title>Genome sequencing of the rare red list fungi Hericium alpestre (H. flagellum).</title>
        <authorList>
            <person name="Buettner E."/>
            <person name="Kellner H."/>
        </authorList>
    </citation>
    <scope>NUCLEOTIDE SEQUENCE [LARGE SCALE GENOMIC DNA]</scope>
    <source>
        <strain evidence="6 7">DSM 108284</strain>
    </source>
</reference>
<organism evidence="6 7">
    <name type="scientific">Hericium alpestre</name>
    <dbReference type="NCBI Taxonomy" id="135208"/>
    <lineage>
        <taxon>Eukaryota</taxon>
        <taxon>Fungi</taxon>
        <taxon>Dikarya</taxon>
        <taxon>Basidiomycota</taxon>
        <taxon>Agaricomycotina</taxon>
        <taxon>Agaricomycetes</taxon>
        <taxon>Russulales</taxon>
        <taxon>Hericiaceae</taxon>
        <taxon>Hericium</taxon>
    </lineage>
</organism>
<evidence type="ECO:0000313" key="7">
    <source>
        <dbReference type="Proteomes" id="UP000298061"/>
    </source>
</evidence>
<proteinExistence type="predicted"/>
<dbReference type="GO" id="GO:0009055">
    <property type="term" value="F:electron transfer activity"/>
    <property type="evidence" value="ECO:0007669"/>
    <property type="project" value="InterPro"/>
</dbReference>
<name>A0A4Y9ZZM6_9AGAM</name>
<evidence type="ECO:0000256" key="3">
    <source>
        <dbReference type="PROSITE-ProRule" id="PRU00433"/>
    </source>
</evidence>
<feature type="region of interest" description="Disordered" evidence="4">
    <location>
        <begin position="344"/>
        <end position="384"/>
    </location>
</feature>
<evidence type="ECO:0000259" key="5">
    <source>
        <dbReference type="PROSITE" id="PS51007"/>
    </source>
</evidence>
<keyword evidence="2 3" id="KW-0408">Iron</keyword>
<dbReference type="GO" id="GO:0020037">
    <property type="term" value="F:heme binding"/>
    <property type="evidence" value="ECO:0007669"/>
    <property type="project" value="InterPro"/>
</dbReference>
<evidence type="ECO:0000256" key="1">
    <source>
        <dbReference type="ARBA" id="ARBA00022723"/>
    </source>
</evidence>
<comment type="caution">
    <text evidence="6">The sequence shown here is derived from an EMBL/GenBank/DDBJ whole genome shotgun (WGS) entry which is preliminary data.</text>
</comment>
<dbReference type="EMBL" id="SFCI01000594">
    <property type="protein sequence ID" value="TFY78898.1"/>
    <property type="molecule type" value="Genomic_DNA"/>
</dbReference>
<feature type="region of interest" description="Disordered" evidence="4">
    <location>
        <begin position="279"/>
        <end position="317"/>
    </location>
</feature>
<protein>
    <recommendedName>
        <fullName evidence="5">Cytochrome c domain-containing protein</fullName>
    </recommendedName>
</protein>
<evidence type="ECO:0000256" key="2">
    <source>
        <dbReference type="ARBA" id="ARBA00023004"/>
    </source>
</evidence>
<dbReference type="Proteomes" id="UP000298061">
    <property type="component" value="Unassembled WGS sequence"/>
</dbReference>
<keyword evidence="1 3" id="KW-0479">Metal-binding</keyword>
<dbReference type="PROSITE" id="PS51007">
    <property type="entry name" value="CYTC"/>
    <property type="match status" value="1"/>
</dbReference>
<keyword evidence="7" id="KW-1185">Reference proteome</keyword>
<dbReference type="OrthoDB" id="99432at2759"/>
<feature type="compositionally biased region" description="Acidic residues" evidence="4">
    <location>
        <begin position="63"/>
        <end position="92"/>
    </location>
</feature>
<feature type="compositionally biased region" description="Polar residues" evidence="4">
    <location>
        <begin position="351"/>
        <end position="360"/>
    </location>
</feature>
<feature type="region of interest" description="Disordered" evidence="4">
    <location>
        <begin position="60"/>
        <end position="92"/>
    </location>
</feature>